<dbReference type="InterPro" id="IPR029021">
    <property type="entry name" value="Prot-tyrosine_phosphatase-like"/>
</dbReference>
<dbReference type="STRING" id="81824.A9UVA6"/>
<dbReference type="InParanoid" id="A9UVA6"/>
<name>A9UVA6_MONBE</name>
<dbReference type="PANTHER" id="PTHR19134:SF449">
    <property type="entry name" value="TYROSINE-PROTEIN PHOSPHATASE 1"/>
    <property type="match status" value="1"/>
</dbReference>
<dbReference type="PROSITE" id="PS50055">
    <property type="entry name" value="TYR_PHOSPHATASE_PTP"/>
    <property type="match status" value="1"/>
</dbReference>
<dbReference type="SMART" id="SM00404">
    <property type="entry name" value="PTPc_motif"/>
    <property type="match status" value="1"/>
</dbReference>
<dbReference type="PRINTS" id="PR00700">
    <property type="entry name" value="PRTYPHPHTASE"/>
</dbReference>
<organism evidence="3 4">
    <name type="scientific">Monosiga brevicollis</name>
    <name type="common">Choanoflagellate</name>
    <dbReference type="NCBI Taxonomy" id="81824"/>
    <lineage>
        <taxon>Eukaryota</taxon>
        <taxon>Choanoflagellata</taxon>
        <taxon>Craspedida</taxon>
        <taxon>Salpingoecidae</taxon>
        <taxon>Monosiga</taxon>
    </lineage>
</organism>
<proteinExistence type="predicted"/>
<dbReference type="GO" id="GO:0004725">
    <property type="term" value="F:protein tyrosine phosphatase activity"/>
    <property type="evidence" value="ECO:0007669"/>
    <property type="project" value="InterPro"/>
</dbReference>
<evidence type="ECO:0000313" key="3">
    <source>
        <dbReference type="EMBL" id="EDQ90861.1"/>
    </source>
</evidence>
<evidence type="ECO:0000313" key="4">
    <source>
        <dbReference type="Proteomes" id="UP000001357"/>
    </source>
</evidence>
<keyword evidence="4" id="KW-1185">Reference proteome</keyword>
<dbReference type="InterPro" id="IPR003595">
    <property type="entry name" value="Tyr_Pase_cat"/>
</dbReference>
<dbReference type="InterPro" id="IPR000242">
    <property type="entry name" value="PTP_cat"/>
</dbReference>
<dbReference type="Proteomes" id="UP000001357">
    <property type="component" value="Unassembled WGS sequence"/>
</dbReference>
<dbReference type="Gene3D" id="3.90.190.10">
    <property type="entry name" value="Protein tyrosine phosphatase superfamily"/>
    <property type="match status" value="1"/>
</dbReference>
<reference evidence="3 4" key="1">
    <citation type="journal article" date="2008" name="Nature">
        <title>The genome of the choanoflagellate Monosiga brevicollis and the origin of metazoans.</title>
        <authorList>
            <consortium name="JGI Sequencing"/>
            <person name="King N."/>
            <person name="Westbrook M.J."/>
            <person name="Young S.L."/>
            <person name="Kuo A."/>
            <person name="Abedin M."/>
            <person name="Chapman J."/>
            <person name="Fairclough S."/>
            <person name="Hellsten U."/>
            <person name="Isogai Y."/>
            <person name="Letunic I."/>
            <person name="Marr M."/>
            <person name="Pincus D."/>
            <person name="Putnam N."/>
            <person name="Rokas A."/>
            <person name="Wright K.J."/>
            <person name="Zuzow R."/>
            <person name="Dirks W."/>
            <person name="Good M."/>
            <person name="Goodstein D."/>
            <person name="Lemons D."/>
            <person name="Li W."/>
            <person name="Lyons J.B."/>
            <person name="Morris A."/>
            <person name="Nichols S."/>
            <person name="Richter D.J."/>
            <person name="Salamov A."/>
            <person name="Bork P."/>
            <person name="Lim W.A."/>
            <person name="Manning G."/>
            <person name="Miller W.T."/>
            <person name="McGinnis W."/>
            <person name="Shapiro H."/>
            <person name="Tjian R."/>
            <person name="Grigoriev I.V."/>
            <person name="Rokhsar D."/>
        </authorList>
    </citation>
    <scope>NUCLEOTIDE SEQUENCE [LARGE SCALE GENOMIC DNA]</scope>
    <source>
        <strain evidence="4">MX1 / ATCC 50154</strain>
    </source>
</reference>
<dbReference type="CDD" id="cd00047">
    <property type="entry name" value="PTPc"/>
    <property type="match status" value="1"/>
</dbReference>
<evidence type="ECO:0000259" key="2">
    <source>
        <dbReference type="PROSITE" id="PS50056"/>
    </source>
</evidence>
<dbReference type="Pfam" id="PF00102">
    <property type="entry name" value="Y_phosphatase"/>
    <property type="match status" value="1"/>
</dbReference>
<dbReference type="SMART" id="SM00194">
    <property type="entry name" value="PTPc"/>
    <property type="match status" value="1"/>
</dbReference>
<dbReference type="PROSITE" id="PS00383">
    <property type="entry name" value="TYR_PHOSPHATASE_1"/>
    <property type="match status" value="1"/>
</dbReference>
<dbReference type="EMBL" id="CH991546">
    <property type="protein sequence ID" value="EDQ90861.1"/>
    <property type="molecule type" value="Genomic_DNA"/>
</dbReference>
<dbReference type="PANTHER" id="PTHR19134">
    <property type="entry name" value="RECEPTOR-TYPE TYROSINE-PROTEIN PHOSPHATASE"/>
    <property type="match status" value="1"/>
</dbReference>
<dbReference type="InterPro" id="IPR050348">
    <property type="entry name" value="Protein-Tyr_Phosphatase"/>
</dbReference>
<dbReference type="PROSITE" id="PS50056">
    <property type="entry name" value="TYR_PHOSPHATASE_2"/>
    <property type="match status" value="1"/>
</dbReference>
<dbReference type="KEGG" id="mbr:MONBRDRAFT_15437"/>
<gene>
    <name evidence="3" type="ORF">MONBRDRAFT_15437</name>
</gene>
<dbReference type="AlphaFoldDB" id="A9UVA6"/>
<evidence type="ECO:0000259" key="1">
    <source>
        <dbReference type="PROSITE" id="PS50055"/>
    </source>
</evidence>
<feature type="non-terminal residue" evidence="3">
    <location>
        <position position="1"/>
    </location>
</feature>
<sequence length="185" mass="20443">VVVMVTNVVESGRTKCDQYWPDAGQSLSFPADGTGPGATVTNVEESTASAWVKRVFTISVANQPGLDMTVTQLHYIAWPDRGVPRTVVSFLNFLHLAMATQNAAHAQAKKQGEKFAPPLVVHCSAGVGRTGVFILIYSVLTYLPYVDKGGKHTIDVLATVRRMRTFRRYLVQTQEQYEFCYSTIL</sequence>
<evidence type="ECO:0008006" key="5">
    <source>
        <dbReference type="Google" id="ProtNLM"/>
    </source>
</evidence>
<dbReference type="InterPro" id="IPR000387">
    <property type="entry name" value="Tyr_Pase_dom"/>
</dbReference>
<protein>
    <recommendedName>
        <fullName evidence="5">Protein tyrosine phosphatase</fullName>
    </recommendedName>
</protein>
<dbReference type="RefSeq" id="XP_001744158.1">
    <property type="nucleotide sequence ID" value="XM_001744106.1"/>
</dbReference>
<feature type="non-terminal residue" evidence="3">
    <location>
        <position position="185"/>
    </location>
</feature>
<accession>A9UVA6</accession>
<dbReference type="SUPFAM" id="SSF52799">
    <property type="entry name" value="(Phosphotyrosine protein) phosphatases II"/>
    <property type="match status" value="1"/>
</dbReference>
<dbReference type="InterPro" id="IPR016130">
    <property type="entry name" value="Tyr_Pase_AS"/>
</dbReference>
<feature type="domain" description="Tyrosine specific protein phosphatases" evidence="2">
    <location>
        <begin position="91"/>
        <end position="178"/>
    </location>
</feature>
<dbReference type="eggNOG" id="KOG4228">
    <property type="taxonomic scope" value="Eukaryota"/>
</dbReference>
<dbReference type="GeneID" id="5889366"/>
<feature type="domain" description="Tyrosine-protein phosphatase" evidence="1">
    <location>
        <begin position="1"/>
        <end position="185"/>
    </location>
</feature>